<reference evidence="2" key="2">
    <citation type="submission" date="2021-02" db="EMBL/GenBank/DDBJ databases">
        <authorList>
            <person name="Kimball J.A."/>
            <person name="Haas M.W."/>
            <person name="Macchietto M."/>
            <person name="Kono T."/>
            <person name="Duquette J."/>
            <person name="Shao M."/>
        </authorList>
    </citation>
    <scope>NUCLEOTIDE SEQUENCE</scope>
    <source>
        <tissue evidence="2">Fresh leaf tissue</tissue>
    </source>
</reference>
<feature type="compositionally biased region" description="Acidic residues" evidence="1">
    <location>
        <begin position="1"/>
        <end position="16"/>
    </location>
</feature>
<dbReference type="EMBL" id="JAAALK010000287">
    <property type="protein sequence ID" value="KAG8060972.1"/>
    <property type="molecule type" value="Genomic_DNA"/>
</dbReference>
<dbReference type="Proteomes" id="UP000729402">
    <property type="component" value="Unassembled WGS sequence"/>
</dbReference>
<protein>
    <submittedName>
        <fullName evidence="2">Uncharacterized protein</fullName>
    </submittedName>
</protein>
<dbReference type="AlphaFoldDB" id="A0A8J5S5Z3"/>
<gene>
    <name evidence="2" type="ORF">GUJ93_ZPchr0002g23115</name>
</gene>
<feature type="region of interest" description="Disordered" evidence="1">
    <location>
        <begin position="1"/>
        <end position="23"/>
    </location>
</feature>
<evidence type="ECO:0000256" key="1">
    <source>
        <dbReference type="SAM" id="MobiDB-lite"/>
    </source>
</evidence>
<keyword evidence="3" id="KW-1185">Reference proteome</keyword>
<evidence type="ECO:0000313" key="2">
    <source>
        <dbReference type="EMBL" id="KAG8060972.1"/>
    </source>
</evidence>
<sequence>MEEDGDDNSGEEDEAVDANNNNEELGIVIPNELQEKDFHGLAINDGHDNHWEYAHNEVHRDVVYHTKDVVKDAIKAWSLSL</sequence>
<name>A0A8J5S5Z3_ZIZPA</name>
<accession>A0A8J5S5Z3</accession>
<proteinExistence type="predicted"/>
<feature type="non-terminal residue" evidence="2">
    <location>
        <position position="81"/>
    </location>
</feature>
<reference evidence="2" key="1">
    <citation type="journal article" date="2021" name="bioRxiv">
        <title>Whole Genome Assembly and Annotation of Northern Wild Rice, Zizania palustris L., Supports a Whole Genome Duplication in the Zizania Genus.</title>
        <authorList>
            <person name="Haas M."/>
            <person name="Kono T."/>
            <person name="Macchietto M."/>
            <person name="Millas R."/>
            <person name="McGilp L."/>
            <person name="Shao M."/>
            <person name="Duquette J."/>
            <person name="Hirsch C.N."/>
            <person name="Kimball J."/>
        </authorList>
    </citation>
    <scope>NUCLEOTIDE SEQUENCE</scope>
    <source>
        <tissue evidence="2">Fresh leaf tissue</tissue>
    </source>
</reference>
<evidence type="ECO:0000313" key="3">
    <source>
        <dbReference type="Proteomes" id="UP000729402"/>
    </source>
</evidence>
<organism evidence="2 3">
    <name type="scientific">Zizania palustris</name>
    <name type="common">Northern wild rice</name>
    <dbReference type="NCBI Taxonomy" id="103762"/>
    <lineage>
        <taxon>Eukaryota</taxon>
        <taxon>Viridiplantae</taxon>
        <taxon>Streptophyta</taxon>
        <taxon>Embryophyta</taxon>
        <taxon>Tracheophyta</taxon>
        <taxon>Spermatophyta</taxon>
        <taxon>Magnoliopsida</taxon>
        <taxon>Liliopsida</taxon>
        <taxon>Poales</taxon>
        <taxon>Poaceae</taxon>
        <taxon>BOP clade</taxon>
        <taxon>Oryzoideae</taxon>
        <taxon>Oryzeae</taxon>
        <taxon>Zizaniinae</taxon>
        <taxon>Zizania</taxon>
    </lineage>
</organism>
<comment type="caution">
    <text evidence="2">The sequence shown here is derived from an EMBL/GenBank/DDBJ whole genome shotgun (WGS) entry which is preliminary data.</text>
</comment>